<reference evidence="1" key="1">
    <citation type="journal article" date="2020" name="mSystems">
        <title>Genome- and Community-Level Interaction Insights into Carbon Utilization and Element Cycling Functions of Hydrothermarchaeota in Hydrothermal Sediment.</title>
        <authorList>
            <person name="Zhou Z."/>
            <person name="Liu Y."/>
            <person name="Xu W."/>
            <person name="Pan J."/>
            <person name="Luo Z.H."/>
            <person name="Li M."/>
        </authorList>
    </citation>
    <scope>NUCLEOTIDE SEQUENCE [LARGE SCALE GENOMIC DNA]</scope>
    <source>
        <strain evidence="1">HyVt-443</strain>
    </source>
</reference>
<proteinExistence type="predicted"/>
<evidence type="ECO:0000313" key="1">
    <source>
        <dbReference type="EMBL" id="HEB94885.1"/>
    </source>
</evidence>
<name>A0A831RIQ7_9GAMM</name>
<protein>
    <recommendedName>
        <fullName evidence="2">EamA domain-containing protein</fullName>
    </recommendedName>
</protein>
<dbReference type="Proteomes" id="UP000886251">
    <property type="component" value="Unassembled WGS sequence"/>
</dbReference>
<organism evidence="1">
    <name type="scientific">Sedimenticola thiotaurini</name>
    <dbReference type="NCBI Taxonomy" id="1543721"/>
    <lineage>
        <taxon>Bacteria</taxon>
        <taxon>Pseudomonadati</taxon>
        <taxon>Pseudomonadota</taxon>
        <taxon>Gammaproteobacteria</taxon>
        <taxon>Chromatiales</taxon>
        <taxon>Sedimenticolaceae</taxon>
        <taxon>Sedimenticola</taxon>
    </lineage>
</organism>
<dbReference type="EMBL" id="DRKP01000006">
    <property type="protein sequence ID" value="HEB94885.1"/>
    <property type="molecule type" value="Genomic_DNA"/>
</dbReference>
<gene>
    <name evidence="1" type="ORF">ENI96_00445</name>
</gene>
<accession>A0A831RIQ7</accession>
<sequence length="54" mass="5255">MDGIAPTRAGSFINLMPVSGVTLGLLLPGGQPSLSLPVGGALVIAGLLLTNRAG</sequence>
<dbReference type="AlphaFoldDB" id="A0A831RIQ7"/>
<comment type="caution">
    <text evidence="1">The sequence shown here is derived from an EMBL/GenBank/DDBJ whole genome shotgun (WGS) entry which is preliminary data.</text>
</comment>
<dbReference type="InterPro" id="IPR037185">
    <property type="entry name" value="EmrE-like"/>
</dbReference>
<dbReference type="SUPFAM" id="SSF103481">
    <property type="entry name" value="Multidrug resistance efflux transporter EmrE"/>
    <property type="match status" value="1"/>
</dbReference>
<evidence type="ECO:0008006" key="2">
    <source>
        <dbReference type="Google" id="ProtNLM"/>
    </source>
</evidence>